<dbReference type="PROSITE" id="PS50174">
    <property type="entry name" value="G_PATCH"/>
    <property type="match status" value="1"/>
</dbReference>
<evidence type="ECO:0000313" key="6">
    <source>
        <dbReference type="EMBL" id="QHN76551.1"/>
    </source>
</evidence>
<feature type="region of interest" description="Disordered" evidence="4">
    <location>
        <begin position="1"/>
        <end position="62"/>
    </location>
</feature>
<proteinExistence type="inferred from homology"/>
<dbReference type="GO" id="GO:0000398">
    <property type="term" value="P:mRNA splicing, via spliceosome"/>
    <property type="evidence" value="ECO:0007669"/>
    <property type="project" value="InterPro"/>
</dbReference>
<feature type="compositionally biased region" description="Basic and acidic residues" evidence="4">
    <location>
        <begin position="307"/>
        <end position="321"/>
    </location>
</feature>
<feature type="domain" description="G-patch" evidence="5">
    <location>
        <begin position="160"/>
        <end position="206"/>
    </location>
</feature>
<feature type="compositionally biased region" description="Basic and acidic residues" evidence="4">
    <location>
        <begin position="328"/>
        <end position="353"/>
    </location>
</feature>
<evidence type="ECO:0000259" key="5">
    <source>
        <dbReference type="PROSITE" id="PS50174"/>
    </source>
</evidence>
<evidence type="ECO:0000313" key="7">
    <source>
        <dbReference type="Proteomes" id="UP000464620"/>
    </source>
</evidence>
<comment type="similarity">
    <text evidence="2">Belongs to the MOS2 family.</text>
</comment>
<dbReference type="InterPro" id="IPR045166">
    <property type="entry name" value="Spp2-like"/>
</dbReference>
<dbReference type="InterPro" id="IPR005824">
    <property type="entry name" value="KOW"/>
</dbReference>
<dbReference type="Proteomes" id="UP000464620">
    <property type="component" value="Chromosome B09"/>
</dbReference>
<dbReference type="InterPro" id="IPR000467">
    <property type="entry name" value="G_patch_dom"/>
</dbReference>
<sequence>MKLSFSIPSKSSSSSNPIKLDHSSKNDAPPSKHFVTEFDPSKPPTEQTATVIPPIQNEWRPTKKMKNLELPITDPNADHQSLEFEHDSNAADAEPCTDMSYGLNLRQAAEKNGKTGELADDEDDRVPRQRPEVALLQKFKDDLKRLPDHQGLEEFNDVPVEGFGKALLAGYGWSEGMGIGRNAKEDVKIVEYKRRTAKEGLGFVGDDRGSVRSQKKEEKKKSREDSGRNDADFVSEKKIVRIIGGKDAGLKGIVVRRIGEDWIVLKVSRSGEEVEARVSVDDVAELGSAEEERCLRKLKELRIRHKGEDDGNRENGRGDKASRHKRERERGGVEKTTRVKANGGDHRKEDQQRGRKQVSWLTSHIRVRVISQNIKGGRLYLKKAQVLDVVGPLTCDISMDESKEIVQGVSQDMLETALPRRGGPVLVLSGKYKGAFGSLVERDLDREVGVVQDADTHELLNVKLEQIAEIKNTYIIEDPFDDLHQLAEFILEASPGGKPEDEVCGLINSIGHEYVVALNSYQKHVDEPVHAFSFINIALTVD</sequence>
<organism evidence="6 7">
    <name type="scientific">Arachis hypogaea</name>
    <name type="common">Peanut</name>
    <dbReference type="NCBI Taxonomy" id="3818"/>
    <lineage>
        <taxon>Eukaryota</taxon>
        <taxon>Viridiplantae</taxon>
        <taxon>Streptophyta</taxon>
        <taxon>Embryophyta</taxon>
        <taxon>Tracheophyta</taxon>
        <taxon>Spermatophyta</taxon>
        <taxon>Magnoliopsida</taxon>
        <taxon>eudicotyledons</taxon>
        <taxon>Gunneridae</taxon>
        <taxon>Pentapetalae</taxon>
        <taxon>rosids</taxon>
        <taxon>fabids</taxon>
        <taxon>Fabales</taxon>
        <taxon>Fabaceae</taxon>
        <taxon>Papilionoideae</taxon>
        <taxon>50 kb inversion clade</taxon>
        <taxon>dalbergioids sensu lato</taxon>
        <taxon>Dalbergieae</taxon>
        <taxon>Pterocarpus clade</taxon>
        <taxon>Arachis</taxon>
    </lineage>
</organism>
<dbReference type="Pfam" id="PF12656">
    <property type="entry name" value="G-patch_2"/>
    <property type="match status" value="1"/>
</dbReference>
<reference evidence="6 7" key="1">
    <citation type="submission" date="2020-01" db="EMBL/GenBank/DDBJ databases">
        <title>Genome sequence of Arachis hypogaea, cultivar Shitouqi.</title>
        <authorList>
            <person name="Zhuang W."/>
            <person name="Chen H."/>
            <person name="Varshney R."/>
            <person name="Wang D."/>
            <person name="Ming R."/>
        </authorList>
    </citation>
    <scope>NUCLEOTIDE SEQUENCE [LARGE SCALE GENOMIC DNA]</scope>
    <source>
        <tissue evidence="6">Young leaf</tissue>
    </source>
</reference>
<dbReference type="InterPro" id="IPR026822">
    <property type="entry name" value="Spp2/MOS2_G-patch"/>
</dbReference>
<dbReference type="EMBL" id="CP031001">
    <property type="protein sequence ID" value="QHN76551.1"/>
    <property type="molecule type" value="Genomic_DNA"/>
</dbReference>
<dbReference type="Pfam" id="PF25088">
    <property type="entry name" value="GPKOW_C"/>
    <property type="match status" value="1"/>
</dbReference>
<feature type="region of interest" description="Disordered" evidence="4">
    <location>
        <begin position="307"/>
        <end position="356"/>
    </location>
</feature>
<evidence type="ECO:0000256" key="2">
    <source>
        <dbReference type="ARBA" id="ARBA00010966"/>
    </source>
</evidence>
<dbReference type="Gene3D" id="2.30.30.140">
    <property type="match status" value="1"/>
</dbReference>
<comment type="subcellular location">
    <subcellularLocation>
        <location evidence="1">Nucleus</location>
    </subcellularLocation>
</comment>
<name>A0A6B9V783_ARAHY</name>
<dbReference type="PANTHER" id="PTHR15818:SF2">
    <property type="entry name" value="G-PATCH DOMAIN AND KOW MOTIFS-CONTAINING PROTEIN"/>
    <property type="match status" value="1"/>
</dbReference>
<keyword evidence="3" id="KW-0539">Nucleus</keyword>
<protein>
    <recommendedName>
        <fullName evidence="5">G-patch domain-containing protein</fullName>
    </recommendedName>
</protein>
<dbReference type="AlphaFoldDB" id="A0A6B9V783"/>
<dbReference type="SMART" id="SM00443">
    <property type="entry name" value="G_patch"/>
    <property type="match status" value="1"/>
</dbReference>
<evidence type="ECO:0000256" key="4">
    <source>
        <dbReference type="SAM" id="MobiDB-lite"/>
    </source>
</evidence>
<dbReference type="PANTHER" id="PTHR15818">
    <property type="entry name" value="G PATCH AND KOW-CONTAINING"/>
    <property type="match status" value="1"/>
</dbReference>
<dbReference type="SMART" id="SM00739">
    <property type="entry name" value="KOW"/>
    <property type="match status" value="2"/>
</dbReference>
<dbReference type="GO" id="GO:0003676">
    <property type="term" value="F:nucleic acid binding"/>
    <property type="evidence" value="ECO:0007669"/>
    <property type="project" value="InterPro"/>
</dbReference>
<evidence type="ECO:0000256" key="3">
    <source>
        <dbReference type="ARBA" id="ARBA00023242"/>
    </source>
</evidence>
<gene>
    <name evidence="6" type="ORF">DS421_19g644850</name>
</gene>
<accession>A0A6B9V783</accession>
<feature type="compositionally biased region" description="Low complexity" evidence="4">
    <location>
        <begin position="1"/>
        <end position="15"/>
    </location>
</feature>
<feature type="region of interest" description="Disordered" evidence="4">
    <location>
        <begin position="205"/>
        <end position="229"/>
    </location>
</feature>
<dbReference type="GO" id="GO:0005681">
    <property type="term" value="C:spliceosomal complex"/>
    <property type="evidence" value="ECO:0007669"/>
    <property type="project" value="TreeGrafter"/>
</dbReference>
<evidence type="ECO:0000256" key="1">
    <source>
        <dbReference type="ARBA" id="ARBA00004123"/>
    </source>
</evidence>